<dbReference type="PANTHER" id="PTHR13697:SF59">
    <property type="entry name" value="ATP-DEPENDENT 6-PHOSPHOFRUCTOKINASE, MUSCLE TYPE"/>
    <property type="match status" value="1"/>
</dbReference>
<evidence type="ECO:0000313" key="17">
    <source>
        <dbReference type="EMBL" id="KAG2467716.1"/>
    </source>
</evidence>
<dbReference type="GO" id="GO:0005524">
    <property type="term" value="F:ATP binding"/>
    <property type="evidence" value="ECO:0007669"/>
    <property type="project" value="TreeGrafter"/>
</dbReference>
<dbReference type="GO" id="GO:0006508">
    <property type="term" value="P:proteolysis"/>
    <property type="evidence" value="ECO:0007669"/>
    <property type="project" value="UniProtKB-KW"/>
</dbReference>
<dbReference type="InterPro" id="IPR018998">
    <property type="entry name" value="EndoU_C"/>
</dbReference>
<dbReference type="InterPro" id="IPR038765">
    <property type="entry name" value="Papain-like_cys_pep_sf"/>
</dbReference>
<comment type="catalytic activity">
    <reaction evidence="13">
        <text>beta-D-fructose 6-phosphate + ATP = beta-D-fructose 1,6-bisphosphate + ADP + H(+)</text>
        <dbReference type="Rhea" id="RHEA:16109"/>
        <dbReference type="ChEBI" id="CHEBI:15378"/>
        <dbReference type="ChEBI" id="CHEBI:30616"/>
        <dbReference type="ChEBI" id="CHEBI:32966"/>
        <dbReference type="ChEBI" id="CHEBI:57634"/>
        <dbReference type="ChEBI" id="CHEBI:456216"/>
        <dbReference type="EC" id="2.7.1.11"/>
    </reaction>
</comment>
<keyword evidence="10" id="KW-0788">Thiol protease</keyword>
<dbReference type="GO" id="GO:0006002">
    <property type="term" value="P:fructose 6-phosphate metabolic process"/>
    <property type="evidence" value="ECO:0007669"/>
    <property type="project" value="InterPro"/>
</dbReference>
<evidence type="ECO:0000256" key="8">
    <source>
        <dbReference type="ARBA" id="ARBA00022777"/>
    </source>
</evidence>
<keyword evidence="11" id="KW-0460">Magnesium</keyword>
<feature type="non-terminal residue" evidence="17">
    <location>
        <position position="1"/>
    </location>
</feature>
<keyword evidence="12" id="KW-0324">Glycolysis</keyword>
<dbReference type="SUPFAM" id="SSF53784">
    <property type="entry name" value="Phosphofructokinase"/>
    <property type="match status" value="2"/>
</dbReference>
<dbReference type="FunFam" id="3.40.50.460:FF:000001">
    <property type="entry name" value="ATP-dependent 6-phosphofructokinase"/>
    <property type="match status" value="1"/>
</dbReference>
<dbReference type="GO" id="GO:0061621">
    <property type="term" value="P:canonical glycolysis"/>
    <property type="evidence" value="ECO:0007669"/>
    <property type="project" value="TreeGrafter"/>
</dbReference>
<feature type="compositionally biased region" description="Polar residues" evidence="14">
    <location>
        <begin position="44"/>
        <end position="57"/>
    </location>
</feature>
<dbReference type="GO" id="GO:0016208">
    <property type="term" value="F:AMP binding"/>
    <property type="evidence" value="ECO:0007669"/>
    <property type="project" value="TreeGrafter"/>
</dbReference>
<dbReference type="Gene3D" id="3.40.50.450">
    <property type="match status" value="3"/>
</dbReference>
<proteinExistence type="inferred from homology"/>
<dbReference type="GO" id="GO:0005945">
    <property type="term" value="C:6-phosphofructokinase complex"/>
    <property type="evidence" value="ECO:0007669"/>
    <property type="project" value="TreeGrafter"/>
</dbReference>
<dbReference type="EMBL" id="JAATIS010000485">
    <property type="protein sequence ID" value="KAG2467716.1"/>
    <property type="molecule type" value="Genomic_DNA"/>
</dbReference>
<dbReference type="GO" id="GO:0070095">
    <property type="term" value="F:fructose-6-phosphate binding"/>
    <property type="evidence" value="ECO:0007669"/>
    <property type="project" value="TreeGrafter"/>
</dbReference>
<dbReference type="Gene3D" id="3.40.50.460">
    <property type="entry name" value="Phosphofructokinase domain"/>
    <property type="match status" value="2"/>
</dbReference>
<organism evidence="17 18">
    <name type="scientific">Polypterus senegalus</name>
    <name type="common">Senegal bichir</name>
    <dbReference type="NCBI Taxonomy" id="55291"/>
    <lineage>
        <taxon>Eukaryota</taxon>
        <taxon>Metazoa</taxon>
        <taxon>Chordata</taxon>
        <taxon>Craniata</taxon>
        <taxon>Vertebrata</taxon>
        <taxon>Euteleostomi</taxon>
        <taxon>Actinopterygii</taxon>
        <taxon>Polypteriformes</taxon>
        <taxon>Polypteridae</taxon>
        <taxon>Polypterus</taxon>
    </lineage>
</organism>
<dbReference type="InterPro" id="IPR015912">
    <property type="entry name" value="Phosphofructokinase_CS"/>
</dbReference>
<sequence>MFQKVCDLIGLGGPSPESAPRSDRGLWASIAERGGEPSVDKRSSNAQRSGTFETRSTLGGRVGKRALESTSMHDFRAHERMKQIEQQEALTLKLQKQRLHEEGRRDKDHIELHLRVPLEKEVPVTAVVEEVPVKPAEEEFPELTKEMEEDVRKALRGDNPDEILSEGFRLTITRKDIQTLSHLNWLNDEVINFYMNMLVERSKQTGFPKVHAFNTFFFPKVKSAGFSAVRRWTKKVDIFAMDILLIPVHLGVHWCLAVVDFRKKNISYFDSMGGSDNEACKTIQKYLEQESLDKKVTKLDTTGWVLHCKKRNEIPQQMNGSDCGMFTCKYADYITKDKPITFTQGGTVIGSARCKDFQTREGRLAAACNLVKQDITNLCVIGGDGSLTGANQFRTEWSGLLDELVKAGRITSGEAKKSSHLNIVGMVGSIDNDFCGTDMTIGTDSALHRIMEVVDAITTTAQRYLALVTALACGADWVFIPEMPPEDNWEVHLCRRLLDTRERGSRLNVIIVAEGAIDKSGKPITSDMVKDLVVKKLGYDTRVTILGHVQRGGTPSAFDRILASRMGVEAVMALLEATPDTPACVVSLSGNQAVRLPLMECVQVTKDVTKAMADGRFEEAIKLRGRSFENNWSTYKMLAHVHPPEGKSPFNIGIMNVGAPCAGMNAAVRSAVRIGIIQGHHMFAIHDGFEGLAKGQSFTGGLEMVTAREKYEELCIPIVVIPATVSNNIPGSDFSIGADTALNTITMVSTPAHLQFGLHRGLRLGLTSGFSFFFHLLQTCDRIKQSAAGTKRRVFIIETMGGFCGYLATMAGLAAGADAAYIFEDPFTIHDLELNVEHLVQKMKTTVKRGLILRNEKSNMNYTTDFIFNLYSEEGKGIFDCRKNVLGHMQQGGTPTPFDRNFGTKMGAKAVLWLSDKLKECYRHGRIFANTPESACVLGMRKRHLVFQPLQELKAQTDFEHRIPNDQWWLKLRPILKILAKYKISLDYSEKAHIEHIVRKRSVEKNLKGFCTAHLLTGASRWISPPPDWTEGLYKNELGSLSRNSEMKLPLLSVLWVLVGLHWLQSGNVSAQVSITNEELKEISELLFSLDKNKARPSELIINPQRLIPNSETNQKVDLSTEPLYTFVDEANLFTRPTYAALINLLDNYNRMTGTAEHFTKEQVAEQEAFLKKVVAGTEIGRQLSTFLLAKGVYTSEAELIQDLQMMWFGLYSRNKGQLDSSGFEHTFVGEIKSSKVSGFHNWVQFYLLEKRGQLNYYSHNFDGPWAGFPDILGMQFNWNGFFKEVGSAFIGSSPEFDFAVYSLCYIARPGKMCHLSLGGKAQSIQTYTWTNSFYGDGKKFIASAYPVSP</sequence>
<dbReference type="PROSITE" id="PS00433">
    <property type="entry name" value="PHOSPHOFRUCTOKINASE"/>
    <property type="match status" value="2"/>
</dbReference>
<dbReference type="GO" id="GO:0060255">
    <property type="term" value="P:regulation of macromolecule metabolic process"/>
    <property type="evidence" value="ECO:0007669"/>
    <property type="project" value="UniProtKB-ARBA"/>
</dbReference>
<comment type="cofactor">
    <cofactor evidence="1">
        <name>Mg(2+)</name>
        <dbReference type="ChEBI" id="CHEBI:18420"/>
    </cofactor>
</comment>
<evidence type="ECO:0000259" key="16">
    <source>
        <dbReference type="PROSITE" id="PS51959"/>
    </source>
</evidence>
<evidence type="ECO:0000259" key="15">
    <source>
        <dbReference type="PROSITE" id="PS50600"/>
    </source>
</evidence>
<dbReference type="PANTHER" id="PTHR13697">
    <property type="entry name" value="PHOSPHOFRUCTOKINASE"/>
    <property type="match status" value="1"/>
</dbReference>
<feature type="non-terminal residue" evidence="17">
    <location>
        <position position="1350"/>
    </location>
</feature>
<feature type="compositionally biased region" description="Basic and acidic residues" evidence="14">
    <location>
        <begin position="33"/>
        <end position="43"/>
    </location>
</feature>
<evidence type="ECO:0000256" key="9">
    <source>
        <dbReference type="ARBA" id="ARBA00022801"/>
    </source>
</evidence>
<dbReference type="Pfam" id="PF00365">
    <property type="entry name" value="PFK"/>
    <property type="match status" value="4"/>
</dbReference>
<dbReference type="Gene3D" id="1.10.418.20">
    <property type="match status" value="1"/>
</dbReference>
<evidence type="ECO:0000256" key="7">
    <source>
        <dbReference type="ARBA" id="ARBA00022723"/>
    </source>
</evidence>
<dbReference type="PROSITE" id="PS51959">
    <property type="entry name" value="ENDOU"/>
    <property type="match status" value="1"/>
</dbReference>
<dbReference type="GO" id="GO:0016020">
    <property type="term" value="C:membrane"/>
    <property type="evidence" value="ECO:0007669"/>
    <property type="project" value="TreeGrafter"/>
</dbReference>
<dbReference type="GO" id="GO:0046872">
    <property type="term" value="F:metal ion binding"/>
    <property type="evidence" value="ECO:0007669"/>
    <property type="project" value="UniProtKB-KW"/>
</dbReference>
<evidence type="ECO:0000256" key="14">
    <source>
        <dbReference type="SAM" id="MobiDB-lite"/>
    </source>
</evidence>
<name>A0A8X8BVG7_POLSE</name>
<dbReference type="FunFam" id="3.40.395.10:FF:000001">
    <property type="entry name" value="Sentrin-specific protease 1"/>
    <property type="match status" value="1"/>
</dbReference>
<dbReference type="CDD" id="cd21159">
    <property type="entry name" value="XendoU"/>
    <property type="match status" value="1"/>
</dbReference>
<dbReference type="SUPFAM" id="SSF142877">
    <property type="entry name" value="EndoU-like"/>
    <property type="match status" value="1"/>
</dbReference>
<evidence type="ECO:0000256" key="1">
    <source>
        <dbReference type="ARBA" id="ARBA00001946"/>
    </source>
</evidence>
<evidence type="ECO:0000256" key="5">
    <source>
        <dbReference type="ARBA" id="ARBA00022670"/>
    </source>
</evidence>
<dbReference type="SUPFAM" id="SSF54001">
    <property type="entry name" value="Cysteine proteinases"/>
    <property type="match status" value="1"/>
</dbReference>
<dbReference type="GO" id="GO:0080090">
    <property type="term" value="P:regulation of primary metabolic process"/>
    <property type="evidence" value="ECO:0007669"/>
    <property type="project" value="UniProtKB-ARBA"/>
</dbReference>
<evidence type="ECO:0000256" key="6">
    <source>
        <dbReference type="ARBA" id="ARBA00022679"/>
    </source>
</evidence>
<evidence type="ECO:0000313" key="18">
    <source>
        <dbReference type="Proteomes" id="UP000886611"/>
    </source>
</evidence>
<dbReference type="PRINTS" id="PR00476">
    <property type="entry name" value="PHFRCTKINASE"/>
</dbReference>
<keyword evidence="18" id="KW-1185">Reference proteome</keyword>
<keyword evidence="5" id="KW-0645">Protease</keyword>
<feature type="domain" description="Ubiquitin-like protease family profile" evidence="15">
    <location>
        <begin position="170"/>
        <end position="334"/>
    </location>
</feature>
<keyword evidence="4" id="KW-0963">Cytoplasm</keyword>
<evidence type="ECO:0000256" key="11">
    <source>
        <dbReference type="ARBA" id="ARBA00022842"/>
    </source>
</evidence>
<dbReference type="GO" id="GO:0030388">
    <property type="term" value="P:fructose 1,6-bisphosphate metabolic process"/>
    <property type="evidence" value="ECO:0007669"/>
    <property type="project" value="TreeGrafter"/>
</dbReference>
<dbReference type="GO" id="GO:0003872">
    <property type="term" value="F:6-phosphofructokinase activity"/>
    <property type="evidence" value="ECO:0007669"/>
    <property type="project" value="UniProtKB-EC"/>
</dbReference>
<comment type="caution">
    <text evidence="17">The sequence shown here is derived from an EMBL/GenBank/DDBJ whole genome shotgun (WGS) entry which is preliminary data.</text>
</comment>
<reference evidence="17 18" key="1">
    <citation type="journal article" date="2021" name="Cell">
        <title>Tracing the genetic footprints of vertebrate landing in non-teleost ray-finned fishes.</title>
        <authorList>
            <person name="Bi X."/>
            <person name="Wang K."/>
            <person name="Yang L."/>
            <person name="Pan H."/>
            <person name="Jiang H."/>
            <person name="Wei Q."/>
            <person name="Fang M."/>
            <person name="Yu H."/>
            <person name="Zhu C."/>
            <person name="Cai Y."/>
            <person name="He Y."/>
            <person name="Gan X."/>
            <person name="Zeng H."/>
            <person name="Yu D."/>
            <person name="Zhu Y."/>
            <person name="Jiang H."/>
            <person name="Qiu Q."/>
            <person name="Yang H."/>
            <person name="Zhang Y.E."/>
            <person name="Wang W."/>
            <person name="Zhu M."/>
            <person name="He S."/>
            <person name="Zhang G."/>
        </authorList>
    </citation>
    <scope>NUCLEOTIDE SEQUENCE [LARGE SCALE GENOMIC DNA]</scope>
    <source>
        <strain evidence="17">Bchr_013</strain>
    </source>
</reference>
<dbReference type="GO" id="GO:0042802">
    <property type="term" value="F:identical protein binding"/>
    <property type="evidence" value="ECO:0007669"/>
    <property type="project" value="TreeGrafter"/>
</dbReference>
<evidence type="ECO:0000256" key="10">
    <source>
        <dbReference type="ARBA" id="ARBA00022807"/>
    </source>
</evidence>
<gene>
    <name evidence="17" type="primary">Pfkm</name>
    <name evidence="17" type="ORF">GTO96_0014282</name>
</gene>
<dbReference type="InterPro" id="IPR003653">
    <property type="entry name" value="Peptidase_C48_C"/>
</dbReference>
<dbReference type="InterPro" id="IPR035966">
    <property type="entry name" value="PKF_sf"/>
</dbReference>
<keyword evidence="8" id="KW-0418">Kinase</keyword>
<dbReference type="PROSITE" id="PS50600">
    <property type="entry name" value="ULP_PROTEASE"/>
    <property type="match status" value="1"/>
</dbReference>
<accession>A0A8X8BVG7</accession>
<dbReference type="InterPro" id="IPR000023">
    <property type="entry name" value="Phosphofructokinase_dom"/>
</dbReference>
<feature type="domain" description="EndoU" evidence="16">
    <location>
        <begin position="1076"/>
        <end position="1350"/>
    </location>
</feature>
<feature type="region of interest" description="Disordered" evidence="14">
    <location>
        <begin position="31"/>
        <end position="68"/>
    </location>
</feature>
<evidence type="ECO:0000256" key="12">
    <source>
        <dbReference type="ARBA" id="ARBA00023152"/>
    </source>
</evidence>
<dbReference type="GO" id="GO:0004521">
    <property type="term" value="F:RNA endonuclease activity"/>
    <property type="evidence" value="ECO:0007669"/>
    <property type="project" value="InterPro"/>
</dbReference>
<evidence type="ECO:0000256" key="4">
    <source>
        <dbReference type="ARBA" id="ARBA00022490"/>
    </source>
</evidence>
<dbReference type="GO" id="GO:0008234">
    <property type="term" value="F:cysteine-type peptidase activity"/>
    <property type="evidence" value="ECO:0007669"/>
    <property type="project" value="UniProtKB-KW"/>
</dbReference>
<comment type="pathway">
    <text evidence="2">Carbohydrate degradation; glycolysis; D-glyceraldehyde 3-phosphate and glycerone phosphate from D-glucose: step 3/4.</text>
</comment>
<dbReference type="GO" id="GO:0048029">
    <property type="term" value="F:monosaccharide binding"/>
    <property type="evidence" value="ECO:0007669"/>
    <property type="project" value="TreeGrafter"/>
</dbReference>
<dbReference type="InterPro" id="IPR037227">
    <property type="entry name" value="EndoU-like"/>
</dbReference>
<dbReference type="Proteomes" id="UP000886611">
    <property type="component" value="Unassembled WGS sequence"/>
</dbReference>
<evidence type="ECO:0000256" key="13">
    <source>
        <dbReference type="ARBA" id="ARBA00048070"/>
    </source>
</evidence>
<evidence type="ECO:0000256" key="3">
    <source>
        <dbReference type="ARBA" id="ARBA00005234"/>
    </source>
</evidence>
<keyword evidence="6" id="KW-0808">Transferase</keyword>
<keyword evidence="9" id="KW-0378">Hydrolase</keyword>
<comment type="similarity">
    <text evidence="3">Belongs to the peptidase C48 family.</text>
</comment>
<keyword evidence="7" id="KW-0479">Metal-binding</keyword>
<evidence type="ECO:0000256" key="2">
    <source>
        <dbReference type="ARBA" id="ARBA00004679"/>
    </source>
</evidence>
<dbReference type="Pfam" id="PF09412">
    <property type="entry name" value="XendoU"/>
    <property type="match status" value="1"/>
</dbReference>
<protein>
    <submittedName>
        <fullName evidence="17">PFKAM protein</fullName>
    </submittedName>
</protein>
<dbReference type="Gene3D" id="3.30.310.130">
    <property type="entry name" value="Ubiquitin-related"/>
    <property type="match status" value="1"/>
</dbReference>
<dbReference type="InterPro" id="IPR022953">
    <property type="entry name" value="ATP_PFK"/>
</dbReference>